<evidence type="ECO:0000259" key="1">
    <source>
        <dbReference type="Pfam" id="PF00534"/>
    </source>
</evidence>
<proteinExistence type="predicted"/>
<dbReference type="InterPro" id="IPR028098">
    <property type="entry name" value="Glyco_trans_4-like_N"/>
</dbReference>
<dbReference type="EC" id="2.4.-.-" evidence="3"/>
<reference evidence="4" key="1">
    <citation type="journal article" date="2019" name="Int. J. Syst. Evol. Microbiol.">
        <title>The Global Catalogue of Microorganisms (GCM) 10K type strain sequencing project: providing services to taxonomists for standard genome sequencing and annotation.</title>
        <authorList>
            <consortium name="The Broad Institute Genomics Platform"/>
            <consortium name="The Broad Institute Genome Sequencing Center for Infectious Disease"/>
            <person name="Wu L."/>
            <person name="Ma J."/>
        </authorList>
    </citation>
    <scope>NUCLEOTIDE SEQUENCE [LARGE SCALE GENOMIC DNA]</scope>
    <source>
        <strain evidence="4">Q85</strain>
    </source>
</reference>
<keyword evidence="4" id="KW-1185">Reference proteome</keyword>
<dbReference type="PANTHER" id="PTHR12526:SF595">
    <property type="entry name" value="BLL5217 PROTEIN"/>
    <property type="match status" value="1"/>
</dbReference>
<dbReference type="InterPro" id="IPR001296">
    <property type="entry name" value="Glyco_trans_1"/>
</dbReference>
<protein>
    <submittedName>
        <fullName evidence="3">Glycosyltransferase</fullName>
        <ecNumber evidence="3">2.4.-.-</ecNumber>
    </submittedName>
</protein>
<dbReference type="Proteomes" id="UP001597283">
    <property type="component" value="Unassembled WGS sequence"/>
</dbReference>
<dbReference type="Pfam" id="PF00534">
    <property type="entry name" value="Glycos_transf_1"/>
    <property type="match status" value="1"/>
</dbReference>
<keyword evidence="3" id="KW-0328">Glycosyltransferase</keyword>
<feature type="domain" description="Glycosyltransferase subfamily 4-like N-terminal" evidence="2">
    <location>
        <begin position="22"/>
        <end position="179"/>
    </location>
</feature>
<evidence type="ECO:0000313" key="4">
    <source>
        <dbReference type="Proteomes" id="UP001597283"/>
    </source>
</evidence>
<dbReference type="PANTHER" id="PTHR12526">
    <property type="entry name" value="GLYCOSYLTRANSFERASE"/>
    <property type="match status" value="1"/>
</dbReference>
<comment type="caution">
    <text evidence="3">The sequence shown here is derived from an EMBL/GenBank/DDBJ whole genome shotgun (WGS) entry which is preliminary data.</text>
</comment>
<evidence type="ECO:0000259" key="2">
    <source>
        <dbReference type="Pfam" id="PF13439"/>
    </source>
</evidence>
<sequence>MSRRLRVAVVAHLRHPIAEPFMGGMEAHAALLVRTLVAEGHDVTLFASGDSAPDLPLHPIAAEAYEATLPWALWHGRQELSDWLDTAYAGAWQAIREGGFDVVHNNSLSAPIHDWAMRDGVPMVTSLHVPPFARLREAVARNMAPWLRLTVTSASQLPLWAGTADGRIAVAHNGIDLDRFRFSADKGDRALWCGRITPTKGTVEALQAATAAGIALDIVGPIDCATYFAEVEPLIVGGHRYLGHLAGDALVERMRTAAMLLCTPRWDEPFGLVAAEALACGTPVVALDRGALAEVVGDCGAVVASVDTLAAAMRTAGDISPYACRARAEAMFGAPAMVARYADSYAAAISGARASSTAMTRAVLA</sequence>
<gene>
    <name evidence="3" type="ORF">ACFSC3_01015</name>
</gene>
<name>A0ABW4N860_9SPHN</name>
<dbReference type="GO" id="GO:0016757">
    <property type="term" value="F:glycosyltransferase activity"/>
    <property type="evidence" value="ECO:0007669"/>
    <property type="project" value="UniProtKB-KW"/>
</dbReference>
<evidence type="ECO:0000313" key="3">
    <source>
        <dbReference type="EMBL" id="MFD1786142.1"/>
    </source>
</evidence>
<accession>A0ABW4N860</accession>
<organism evidence="3 4">
    <name type="scientific">Sphingomonas floccifaciens</name>
    <dbReference type="NCBI Taxonomy" id="1844115"/>
    <lineage>
        <taxon>Bacteria</taxon>
        <taxon>Pseudomonadati</taxon>
        <taxon>Pseudomonadota</taxon>
        <taxon>Alphaproteobacteria</taxon>
        <taxon>Sphingomonadales</taxon>
        <taxon>Sphingomonadaceae</taxon>
        <taxon>Sphingomonas</taxon>
    </lineage>
</organism>
<dbReference type="Gene3D" id="3.40.50.2000">
    <property type="entry name" value="Glycogen Phosphorylase B"/>
    <property type="match status" value="2"/>
</dbReference>
<keyword evidence="3" id="KW-0808">Transferase</keyword>
<dbReference type="EMBL" id="JBHUFC010000001">
    <property type="protein sequence ID" value="MFD1786142.1"/>
    <property type="molecule type" value="Genomic_DNA"/>
</dbReference>
<dbReference type="RefSeq" id="WP_380937841.1">
    <property type="nucleotide sequence ID" value="NZ_JBHUFC010000001.1"/>
</dbReference>
<dbReference type="Pfam" id="PF13439">
    <property type="entry name" value="Glyco_transf_4"/>
    <property type="match status" value="1"/>
</dbReference>
<feature type="domain" description="Glycosyl transferase family 1" evidence="1">
    <location>
        <begin position="185"/>
        <end position="312"/>
    </location>
</feature>
<dbReference type="SUPFAM" id="SSF53756">
    <property type="entry name" value="UDP-Glycosyltransferase/glycogen phosphorylase"/>
    <property type="match status" value="1"/>
</dbReference>